<evidence type="ECO:0000313" key="9">
    <source>
        <dbReference type="Proteomes" id="UP000314986"/>
    </source>
</evidence>
<dbReference type="PRINTS" id="PR00019">
    <property type="entry name" value="LEURICHRPT"/>
</dbReference>
<proteinExistence type="evidence at transcript level"/>
<dbReference type="GeneTree" id="ENSGT00940000173535"/>
<keyword evidence="3" id="KW-0677">Repeat</keyword>
<keyword evidence="4" id="KW-0472">Membrane</keyword>
<dbReference type="Pfam" id="PF00560">
    <property type="entry name" value="LRR_1"/>
    <property type="match status" value="1"/>
</dbReference>
<dbReference type="OrthoDB" id="676979at2759"/>
<feature type="transmembrane region" description="Helical" evidence="4">
    <location>
        <begin position="271"/>
        <end position="292"/>
    </location>
</feature>
<evidence type="ECO:0000256" key="1">
    <source>
        <dbReference type="ARBA" id="ARBA00022614"/>
    </source>
</evidence>
<dbReference type="PANTHER" id="PTHR31450">
    <property type="entry name" value="LEUCINE-RICH REPEAT-CONTAINING PROTEIN 19 LRRC19 FAMILY MEMBER"/>
    <property type="match status" value="1"/>
</dbReference>
<keyword evidence="4" id="KW-1133">Transmembrane helix</keyword>
<dbReference type="Gene3D" id="3.80.10.10">
    <property type="entry name" value="Ribonuclease Inhibitor"/>
    <property type="match status" value="1"/>
</dbReference>
<evidence type="ECO:0000256" key="4">
    <source>
        <dbReference type="SAM" id="Phobius"/>
    </source>
</evidence>
<keyword evidence="1" id="KW-0433">Leucine-rich repeat</keyword>
<evidence type="ECO:0000256" key="5">
    <source>
        <dbReference type="SAM" id="SignalP"/>
    </source>
</evidence>
<keyword evidence="2 5" id="KW-0732">Signal</keyword>
<dbReference type="STRING" id="7868.ENSCMIP00000007812"/>
<dbReference type="RefSeq" id="NP_001279848.1">
    <property type="nucleotide sequence ID" value="NM_001292919.1"/>
</dbReference>
<dbReference type="SMART" id="SM00082">
    <property type="entry name" value="LRRCT"/>
    <property type="match status" value="1"/>
</dbReference>
<dbReference type="InterPro" id="IPR000483">
    <property type="entry name" value="Cys-rich_flank_reg_C"/>
</dbReference>
<keyword evidence="9" id="KW-1185">Reference proteome</keyword>
<organism evidence="7">
    <name type="scientific">Callorhinchus milii</name>
    <name type="common">Ghost shark</name>
    <dbReference type="NCBI Taxonomy" id="7868"/>
    <lineage>
        <taxon>Eukaryota</taxon>
        <taxon>Metazoa</taxon>
        <taxon>Chordata</taxon>
        <taxon>Craniata</taxon>
        <taxon>Vertebrata</taxon>
        <taxon>Chondrichthyes</taxon>
        <taxon>Holocephali</taxon>
        <taxon>Chimaeriformes</taxon>
        <taxon>Callorhinchidae</taxon>
        <taxon>Callorhinchus</taxon>
    </lineage>
</organism>
<accession>K4G0F4</accession>
<evidence type="ECO:0000256" key="3">
    <source>
        <dbReference type="ARBA" id="ARBA00022737"/>
    </source>
</evidence>
<dbReference type="KEGG" id="cmk:103174621"/>
<dbReference type="PANTHER" id="PTHR31450:SF3">
    <property type="entry name" value="TYPE III ENDOSOME MEMBRANE PROTEIN TEMP"/>
    <property type="match status" value="1"/>
</dbReference>
<feature type="chain" id="PRO_5044735233" evidence="5">
    <location>
        <begin position="26"/>
        <end position="370"/>
    </location>
</feature>
<reference evidence="9" key="4">
    <citation type="journal article" date="2014" name="Nature">
        <title>Elephant shark genome provides unique insights into gnathostome evolution.</title>
        <authorList>
            <consortium name="International Elephant Shark Genome Sequencing Consortium"/>
            <person name="Venkatesh B."/>
            <person name="Lee A.P."/>
            <person name="Ravi V."/>
            <person name="Maurya A.K."/>
            <person name="Lian M.M."/>
            <person name="Swann J.B."/>
            <person name="Ohta Y."/>
            <person name="Flajnik M.F."/>
            <person name="Sutoh Y."/>
            <person name="Kasahara M."/>
            <person name="Hoon S."/>
            <person name="Gangu V."/>
            <person name="Roy S.W."/>
            <person name="Irimia M."/>
            <person name="Korzh V."/>
            <person name="Kondrychyn I."/>
            <person name="Lim Z.W."/>
            <person name="Tay B.H."/>
            <person name="Tohari S."/>
            <person name="Kong K.W."/>
            <person name="Ho S."/>
            <person name="Lorente-Galdos B."/>
            <person name="Quilez J."/>
            <person name="Marques-Bonet T."/>
            <person name="Raney B.J."/>
            <person name="Ingham P.W."/>
            <person name="Tay A."/>
            <person name="Hillier L.W."/>
            <person name="Minx P."/>
            <person name="Boehm T."/>
            <person name="Wilson R.K."/>
            <person name="Brenner S."/>
            <person name="Warren W.C."/>
        </authorList>
    </citation>
    <scope>NUCLEOTIDE SEQUENCE [LARGE SCALE GENOMIC DNA]</scope>
</reference>
<reference evidence="8" key="5">
    <citation type="submission" date="2025-05" db="UniProtKB">
        <authorList>
            <consortium name="Ensembl"/>
        </authorList>
    </citation>
    <scope>IDENTIFICATION</scope>
</reference>
<evidence type="ECO:0000259" key="6">
    <source>
        <dbReference type="SMART" id="SM00082"/>
    </source>
</evidence>
<dbReference type="Proteomes" id="UP000314986">
    <property type="component" value="Unassembled WGS sequence"/>
</dbReference>
<dbReference type="SUPFAM" id="SSF52058">
    <property type="entry name" value="L domain-like"/>
    <property type="match status" value="1"/>
</dbReference>
<reference evidence="9" key="1">
    <citation type="journal article" date="2006" name="Science">
        <title>Ancient noncoding elements conserved in the human genome.</title>
        <authorList>
            <person name="Venkatesh B."/>
            <person name="Kirkness E.F."/>
            <person name="Loh Y.H."/>
            <person name="Halpern A.L."/>
            <person name="Lee A.P."/>
            <person name="Johnson J."/>
            <person name="Dandona N."/>
            <person name="Viswanathan L.D."/>
            <person name="Tay A."/>
            <person name="Venter J.C."/>
            <person name="Strausberg R.L."/>
            <person name="Brenner S."/>
        </authorList>
    </citation>
    <scope>NUCLEOTIDE SEQUENCE [LARGE SCALE GENOMIC DNA]</scope>
</reference>
<keyword evidence="4" id="KW-0812">Transmembrane</keyword>
<evidence type="ECO:0000313" key="7">
    <source>
        <dbReference type="EMBL" id="AFK11171.1"/>
    </source>
</evidence>
<dbReference type="InterPro" id="IPR001611">
    <property type="entry name" value="Leu-rich_rpt"/>
</dbReference>
<evidence type="ECO:0000256" key="2">
    <source>
        <dbReference type="ARBA" id="ARBA00022729"/>
    </source>
</evidence>
<protein>
    <submittedName>
        <fullName evidence="7">Leucine rich repeat containing 19</fullName>
    </submittedName>
</protein>
<dbReference type="Pfam" id="PF15176">
    <property type="entry name" value="LRR19-TM"/>
    <property type="match status" value="1"/>
</dbReference>
<dbReference type="Pfam" id="PF13855">
    <property type="entry name" value="LRR_8"/>
    <property type="match status" value="1"/>
</dbReference>
<dbReference type="GeneID" id="103174621"/>
<gene>
    <name evidence="8" type="primary">cunh1orf210</name>
</gene>
<dbReference type="EMBL" id="JX052943">
    <property type="protein sequence ID" value="AFK11171.1"/>
    <property type="molecule type" value="mRNA"/>
</dbReference>
<dbReference type="Ensembl" id="ENSCMIT00000008040.1">
    <property type="protein sequence ID" value="ENSCMIP00000007812.1"/>
    <property type="gene ID" value="ENSCMIG00000004239.1"/>
</dbReference>
<evidence type="ECO:0000313" key="8">
    <source>
        <dbReference type="Ensembl" id="ENSCMIP00000007812.1"/>
    </source>
</evidence>
<reference evidence="9" key="2">
    <citation type="journal article" date="2007" name="PLoS Biol.">
        <title>Survey sequencing and comparative analysis of the elephant shark (Callorhinchus milii) genome.</title>
        <authorList>
            <person name="Venkatesh B."/>
            <person name="Kirkness E.F."/>
            <person name="Loh Y.H."/>
            <person name="Halpern A.L."/>
            <person name="Lee A.P."/>
            <person name="Johnson J."/>
            <person name="Dandona N."/>
            <person name="Viswanathan L.D."/>
            <person name="Tay A."/>
            <person name="Venter J.C."/>
            <person name="Strausberg R.L."/>
            <person name="Brenner S."/>
        </authorList>
    </citation>
    <scope>NUCLEOTIDE SEQUENCE [LARGE SCALE GENOMIC DNA]</scope>
</reference>
<dbReference type="InterPro" id="IPR032675">
    <property type="entry name" value="LRR_dom_sf"/>
</dbReference>
<dbReference type="AlphaFoldDB" id="K4G0F4"/>
<dbReference type="SMART" id="SM00369">
    <property type="entry name" value="LRR_TYP"/>
    <property type="match status" value="4"/>
</dbReference>
<feature type="domain" description="LRRCT" evidence="6">
    <location>
        <begin position="185"/>
        <end position="229"/>
    </location>
</feature>
<dbReference type="InterPro" id="IPR003591">
    <property type="entry name" value="Leu-rich_rpt_typical-subtyp"/>
</dbReference>
<dbReference type="OMA" id="HPLQQWL"/>
<name>K4G0F4_CALMI</name>
<feature type="signal peptide" evidence="5">
    <location>
        <begin position="1"/>
        <end position="25"/>
    </location>
</feature>
<sequence>MRRIRCHDWVTMAFCMGFLMTVLHASPCEINNEGTANCNGRKLLNIPKDLPANLTSLDLSHNWVNVSDPDNCRQLQAFKILIFLNLSNNHIPTLNRGIFTDMKTLKLLDLSHNNMASLHPGAFQGLSSLHILILRNNRIKNVTPELLNGMQKLMTLDLANNRLTTVTTQLLQKFSALQEVQLKGNPWVCDCSLYPLQQWLMTRNDSMEDIQCGHPPDLPGRTILTMLCPITGARMIRGIRIPRNTNNSTSTAPYVSIATSPSPPTKSANTLRVLLGVLVTAILLSVLIAIAAKCKLFHKYLASYSHQLLPEQDNCSAIVTISNSGERQTIGAQVMFPPPGLDEDDGYIEDNYIQTEVREEEDDDELHVAI</sequence>
<reference evidence="7" key="3">
    <citation type="journal article" date="2012" name="PLoS ONE">
        <title>Sequencing and Analysis of Full-Length cDNAs, 5'-ESTs and 3'-ESTs from a Cartilaginous Fish, the Elephant Shark (Callorhinchus milii).</title>
        <authorList>
            <person name="Tan Y.Y."/>
            <person name="Kodzius R."/>
            <person name="Tay B.H."/>
            <person name="Tay A."/>
            <person name="Brenner S."/>
            <person name="Venkatesh B."/>
        </authorList>
    </citation>
    <scope>NUCLEOTIDE SEQUENCE</scope>
    <source>
        <tissue evidence="7">Kidney</tissue>
    </source>
</reference>